<dbReference type="GO" id="GO:0000049">
    <property type="term" value="F:tRNA binding"/>
    <property type="evidence" value="ECO:0007669"/>
    <property type="project" value="InterPro"/>
</dbReference>
<dbReference type="EC" id="3.6.5.3" evidence="2"/>
<dbReference type="GO" id="GO:0003743">
    <property type="term" value="F:translation initiation factor activity"/>
    <property type="evidence" value="ECO:0000318"/>
    <property type="project" value="GO_Central"/>
</dbReference>
<dbReference type="SUPFAM" id="SSF52540">
    <property type="entry name" value="P-loop containing nucleoside triphosphate hydrolases"/>
    <property type="match status" value="1"/>
</dbReference>
<dbReference type="NCBIfam" id="NF003077">
    <property type="entry name" value="PRK04000.1"/>
    <property type="match status" value="1"/>
</dbReference>
<dbReference type="SUPFAM" id="SSF50465">
    <property type="entry name" value="EF-Tu/eEF-1alpha/eIF2-gamma C-terminal domain"/>
    <property type="match status" value="1"/>
</dbReference>
<reference evidence="11" key="1">
    <citation type="submission" date="2015-02" db="EMBL/GenBank/DDBJ databases">
        <title>Genome sequencing for Strongylocentrotus purpuratus.</title>
        <authorList>
            <person name="Murali S."/>
            <person name="Liu Y."/>
            <person name="Vee V."/>
            <person name="English A."/>
            <person name="Wang M."/>
            <person name="Skinner E."/>
            <person name="Han Y."/>
            <person name="Muzny D.M."/>
            <person name="Worley K.C."/>
            <person name="Gibbs R.A."/>
        </authorList>
    </citation>
    <scope>NUCLEOTIDE SEQUENCE</scope>
</reference>
<dbReference type="FunFam" id="2.40.30.10:FF:000011">
    <property type="entry name" value="Eukaryotic translation initiation factor 2 subunit gamma"/>
    <property type="match status" value="1"/>
</dbReference>
<feature type="domain" description="Tr-type G" evidence="9">
    <location>
        <begin position="35"/>
        <end position="243"/>
    </location>
</feature>
<dbReference type="Pfam" id="PF00009">
    <property type="entry name" value="GTP_EFTU"/>
    <property type="match status" value="1"/>
</dbReference>
<sequence>MAMEGPANSHLALQDLDNLDISKLNPLSPEVISRQATINIGTIGHVAHGKSTVVKAISGVQTVRFKNELERNITIKLGYANAKVYKCDSPACPRPGCYRSAGSNKDDSFLCDRTGCSGKFRLHRHVSFVDCPGHDILMATMLNGAAVMDAALLLIAGNESCPQPQTSEHLAAIEIMKLKHILILQNKIDLVKESQAREQYEQILKFVQGTVAEGAPVIPISAQLKHNIEVICEYITKKIPIPVRDFTSEPRLIVIRSFDVNKPGCEVKDLKGGVAGGSILRGVLKVGQEIEVRPGIVSKDSEGKLQCRPIFSKIVSLFAEKNDLQFAVPGGLIGVGTKIDPTLCRADRLVGQVLGAVGALPDIYTELEISYFLLRRLLGVRTEGDKKGAKVQKLTKGEVLMVNIGSLSTGGRVLAVKADLAKIVLTNPVCTEIGEKIALSRRVEKHWRLIGWGQIRKGVTIKPTTFDS</sequence>
<dbReference type="InterPro" id="IPR009001">
    <property type="entry name" value="Transl_elong_EF1A/Init_IF2_C"/>
</dbReference>
<dbReference type="Proteomes" id="UP000007110">
    <property type="component" value="Unassembled WGS sequence"/>
</dbReference>
<name>A0A7M7SSR2_STRPU</name>
<keyword evidence="5" id="KW-0378">Hydrolase</keyword>
<dbReference type="CDD" id="cd01888">
    <property type="entry name" value="eIF2_gamma"/>
    <property type="match status" value="1"/>
</dbReference>
<dbReference type="InParanoid" id="A0A7M7SSR2"/>
<evidence type="ECO:0000256" key="3">
    <source>
        <dbReference type="ARBA" id="ARBA00022540"/>
    </source>
</evidence>
<dbReference type="AlphaFoldDB" id="A0A7M7SSR2"/>
<evidence type="ECO:0000256" key="1">
    <source>
        <dbReference type="ARBA" id="ARBA00007249"/>
    </source>
</evidence>
<evidence type="ECO:0000256" key="7">
    <source>
        <dbReference type="ARBA" id="ARBA00023134"/>
    </source>
</evidence>
<keyword evidence="3" id="KW-0396">Initiation factor</keyword>
<comment type="similarity">
    <text evidence="1">Belongs to the TRAFAC class translation factor GTPase superfamily. Classic translation factor GTPase family. EF-Tu/EF-1A subfamily.</text>
</comment>
<protein>
    <recommendedName>
        <fullName evidence="2">protein-synthesizing GTPase</fullName>
        <ecNumber evidence="2">3.6.5.3</ecNumber>
    </recommendedName>
</protein>
<evidence type="ECO:0000256" key="6">
    <source>
        <dbReference type="ARBA" id="ARBA00022917"/>
    </source>
</evidence>
<dbReference type="InterPro" id="IPR015256">
    <property type="entry name" value="eIF2g_C"/>
</dbReference>
<evidence type="ECO:0000256" key="4">
    <source>
        <dbReference type="ARBA" id="ARBA00022741"/>
    </source>
</evidence>
<comment type="catalytic activity">
    <reaction evidence="8">
        <text>GTP + H2O = GDP + phosphate + H(+)</text>
        <dbReference type="Rhea" id="RHEA:19669"/>
        <dbReference type="ChEBI" id="CHEBI:15377"/>
        <dbReference type="ChEBI" id="CHEBI:15378"/>
        <dbReference type="ChEBI" id="CHEBI:37565"/>
        <dbReference type="ChEBI" id="CHEBI:43474"/>
        <dbReference type="ChEBI" id="CHEBI:58189"/>
        <dbReference type="EC" id="3.6.5.3"/>
    </reaction>
</comment>
<dbReference type="InterPro" id="IPR004161">
    <property type="entry name" value="EFTu-like_2"/>
</dbReference>
<dbReference type="PRINTS" id="PR00315">
    <property type="entry name" value="ELONGATNFCT"/>
</dbReference>
<evidence type="ECO:0000256" key="2">
    <source>
        <dbReference type="ARBA" id="ARBA00011986"/>
    </source>
</evidence>
<dbReference type="InterPro" id="IPR000795">
    <property type="entry name" value="T_Tr_GTP-bd_dom"/>
</dbReference>
<evidence type="ECO:0000256" key="5">
    <source>
        <dbReference type="ARBA" id="ARBA00022801"/>
    </source>
</evidence>
<dbReference type="CDD" id="cd03688">
    <property type="entry name" value="eIF2_gamma_II"/>
    <property type="match status" value="1"/>
</dbReference>
<dbReference type="GO" id="GO:0005850">
    <property type="term" value="C:eukaryotic translation initiation factor 2 complex"/>
    <property type="evidence" value="ECO:0000318"/>
    <property type="project" value="GO_Central"/>
</dbReference>
<dbReference type="KEGG" id="spu:115918290"/>
<dbReference type="Gene3D" id="2.40.30.10">
    <property type="entry name" value="Translation factors"/>
    <property type="match status" value="2"/>
</dbReference>
<dbReference type="PANTHER" id="PTHR42854:SF3">
    <property type="entry name" value="EUKARYOTIC TRANSLATION INITIATION FACTOR 2 SUBUNIT 3-RELATED"/>
    <property type="match status" value="1"/>
</dbReference>
<dbReference type="RefSeq" id="XP_030828418.1">
    <property type="nucleotide sequence ID" value="XM_030972558.1"/>
</dbReference>
<evidence type="ECO:0000259" key="9">
    <source>
        <dbReference type="PROSITE" id="PS51722"/>
    </source>
</evidence>
<dbReference type="GO" id="GO:0003924">
    <property type="term" value="F:GTPase activity"/>
    <property type="evidence" value="ECO:0007669"/>
    <property type="project" value="InterPro"/>
</dbReference>
<dbReference type="InterPro" id="IPR044128">
    <property type="entry name" value="eIF2g_GTP-bd"/>
</dbReference>
<keyword evidence="7" id="KW-0342">GTP-binding</keyword>
<dbReference type="Gene3D" id="3.40.50.300">
    <property type="entry name" value="P-loop containing nucleotide triphosphate hydrolases"/>
    <property type="match status" value="1"/>
</dbReference>
<proteinExistence type="inferred from homology"/>
<evidence type="ECO:0000256" key="8">
    <source>
        <dbReference type="ARBA" id="ARBA00048107"/>
    </source>
</evidence>
<organism evidence="10 11">
    <name type="scientific">Strongylocentrotus purpuratus</name>
    <name type="common">Purple sea urchin</name>
    <dbReference type="NCBI Taxonomy" id="7668"/>
    <lineage>
        <taxon>Eukaryota</taxon>
        <taxon>Metazoa</taxon>
        <taxon>Echinodermata</taxon>
        <taxon>Eleutherozoa</taxon>
        <taxon>Echinozoa</taxon>
        <taxon>Echinoidea</taxon>
        <taxon>Euechinoidea</taxon>
        <taxon>Echinacea</taxon>
        <taxon>Camarodonta</taxon>
        <taxon>Echinidea</taxon>
        <taxon>Strongylocentrotidae</taxon>
        <taxon>Strongylocentrotus</taxon>
    </lineage>
</organism>
<dbReference type="PANTHER" id="PTHR42854">
    <property type="entry name" value="EUKARYOTIC TRANSLATION INITIATION FACTOR 2 SUBUNIT 3 FAMILY MEMBER"/>
    <property type="match status" value="1"/>
</dbReference>
<dbReference type="Pfam" id="PF09173">
    <property type="entry name" value="eIF2_C"/>
    <property type="match status" value="1"/>
</dbReference>
<dbReference type="OrthoDB" id="1045173at2759"/>
<dbReference type="SUPFAM" id="SSF50447">
    <property type="entry name" value="Translation proteins"/>
    <property type="match status" value="1"/>
</dbReference>
<dbReference type="InterPro" id="IPR044127">
    <property type="entry name" value="eIF2g_dom_2"/>
</dbReference>
<dbReference type="CDD" id="cd15490">
    <property type="entry name" value="eIF2_gamma_III"/>
    <property type="match status" value="1"/>
</dbReference>
<dbReference type="EnsemblMetazoa" id="XM_030972558">
    <property type="protein sequence ID" value="XP_030828418"/>
    <property type="gene ID" value="LOC115918290"/>
</dbReference>
<keyword evidence="11" id="KW-1185">Reference proteome</keyword>
<evidence type="ECO:0000313" key="11">
    <source>
        <dbReference type="Proteomes" id="UP000007110"/>
    </source>
</evidence>
<dbReference type="GO" id="GO:0001731">
    <property type="term" value="P:formation of translation preinitiation complex"/>
    <property type="evidence" value="ECO:0000318"/>
    <property type="project" value="GO_Central"/>
</dbReference>
<reference evidence="10" key="2">
    <citation type="submission" date="2021-01" db="UniProtKB">
        <authorList>
            <consortium name="EnsemblMetazoa"/>
        </authorList>
    </citation>
    <scope>IDENTIFICATION</scope>
</reference>
<evidence type="ECO:0000313" key="10">
    <source>
        <dbReference type="EnsemblMetazoa" id="XP_030828418"/>
    </source>
</evidence>
<keyword evidence="6" id="KW-0648">Protein biosynthesis</keyword>
<dbReference type="InterPro" id="IPR027417">
    <property type="entry name" value="P-loop_NTPase"/>
</dbReference>
<dbReference type="PROSITE" id="PS51722">
    <property type="entry name" value="G_TR_2"/>
    <property type="match status" value="1"/>
</dbReference>
<dbReference type="OMA" id="ILCEYIT"/>
<dbReference type="GO" id="GO:0005525">
    <property type="term" value="F:GTP binding"/>
    <property type="evidence" value="ECO:0007669"/>
    <property type="project" value="UniProtKB-KW"/>
</dbReference>
<dbReference type="Pfam" id="PF03144">
    <property type="entry name" value="GTP_EFTU_D2"/>
    <property type="match status" value="1"/>
</dbReference>
<dbReference type="GeneID" id="115918290"/>
<dbReference type="FunFam" id="3.40.50.300:FF:000065">
    <property type="entry name" value="Eukaryotic translation initiation factor 2 subunit gamma"/>
    <property type="match status" value="1"/>
</dbReference>
<dbReference type="InterPro" id="IPR050543">
    <property type="entry name" value="eIF2G"/>
</dbReference>
<keyword evidence="4" id="KW-0547">Nucleotide-binding</keyword>
<dbReference type="FunCoup" id="A0A7M7SSR2">
    <property type="interactions" value="1259"/>
</dbReference>
<dbReference type="InterPro" id="IPR009000">
    <property type="entry name" value="Transl_B-barrel_sf"/>
</dbReference>
<dbReference type="FunFam" id="2.40.30.10:FF:000009">
    <property type="entry name" value="Eukaryotic translation initiation factor 2 subunit gamma"/>
    <property type="match status" value="1"/>
</dbReference>
<accession>A0A7M7SSR2</accession>